<dbReference type="AlphaFoldDB" id="A0A1V9XA02"/>
<proteinExistence type="inferred from homology"/>
<feature type="region of interest" description="Disordered" evidence="6">
    <location>
        <begin position="89"/>
        <end position="114"/>
    </location>
</feature>
<organism evidence="8 9">
    <name type="scientific">Tropilaelaps mercedesae</name>
    <dbReference type="NCBI Taxonomy" id="418985"/>
    <lineage>
        <taxon>Eukaryota</taxon>
        <taxon>Metazoa</taxon>
        <taxon>Ecdysozoa</taxon>
        <taxon>Arthropoda</taxon>
        <taxon>Chelicerata</taxon>
        <taxon>Arachnida</taxon>
        <taxon>Acari</taxon>
        <taxon>Parasitiformes</taxon>
        <taxon>Mesostigmata</taxon>
        <taxon>Gamasina</taxon>
        <taxon>Dermanyssoidea</taxon>
        <taxon>Laelapidae</taxon>
        <taxon>Tropilaelaps</taxon>
    </lineage>
</organism>
<dbReference type="InterPro" id="IPR005824">
    <property type="entry name" value="KOW"/>
</dbReference>
<keyword evidence="5" id="KW-0175">Coiled coil</keyword>
<dbReference type="CDD" id="cd13152">
    <property type="entry name" value="KOW_GPKOW_A"/>
    <property type="match status" value="1"/>
</dbReference>
<dbReference type="GO" id="GO:0000398">
    <property type="term" value="P:mRNA splicing, via spliceosome"/>
    <property type="evidence" value="ECO:0007669"/>
    <property type="project" value="InterPro"/>
</dbReference>
<evidence type="ECO:0000313" key="8">
    <source>
        <dbReference type="EMBL" id="OQR70223.1"/>
    </source>
</evidence>
<feature type="compositionally biased region" description="Low complexity" evidence="6">
    <location>
        <begin position="11"/>
        <end position="20"/>
    </location>
</feature>
<comment type="subcellular location">
    <subcellularLocation>
        <location evidence="1">Nucleus</location>
    </subcellularLocation>
</comment>
<keyword evidence="9" id="KW-1185">Reference proteome</keyword>
<evidence type="ECO:0000256" key="2">
    <source>
        <dbReference type="ARBA" id="ARBA00010966"/>
    </source>
</evidence>
<evidence type="ECO:0000256" key="1">
    <source>
        <dbReference type="ARBA" id="ARBA00004123"/>
    </source>
</evidence>
<dbReference type="InterPro" id="IPR026822">
    <property type="entry name" value="Spp2/MOS2_G-patch"/>
</dbReference>
<dbReference type="CDD" id="cd13153">
    <property type="entry name" value="KOW_GPKOW_B"/>
    <property type="match status" value="1"/>
</dbReference>
<evidence type="ECO:0000259" key="7">
    <source>
        <dbReference type="PROSITE" id="PS50174"/>
    </source>
</evidence>
<comment type="caution">
    <text evidence="8">The sequence shown here is derived from an EMBL/GenBank/DDBJ whole genome shotgun (WGS) entry which is preliminary data.</text>
</comment>
<dbReference type="InterPro" id="IPR000467">
    <property type="entry name" value="G_patch_dom"/>
</dbReference>
<dbReference type="PROSITE" id="PS50174">
    <property type="entry name" value="G_PATCH"/>
    <property type="match status" value="1"/>
</dbReference>
<gene>
    <name evidence="8" type="ORF">BIW11_11767</name>
</gene>
<feature type="compositionally biased region" description="Low complexity" evidence="6">
    <location>
        <begin position="96"/>
        <end position="109"/>
    </location>
</feature>
<dbReference type="OrthoDB" id="5577072at2759"/>
<accession>A0A1V9XA02</accession>
<evidence type="ECO:0000256" key="5">
    <source>
        <dbReference type="SAM" id="Coils"/>
    </source>
</evidence>
<evidence type="ECO:0000256" key="6">
    <source>
        <dbReference type="SAM" id="MobiDB-lite"/>
    </source>
</evidence>
<dbReference type="STRING" id="418985.A0A1V9XA02"/>
<dbReference type="InterPro" id="IPR041994">
    <property type="entry name" value="GPKOW_KOW2"/>
</dbReference>
<feature type="compositionally biased region" description="Basic and acidic residues" evidence="6">
    <location>
        <begin position="1"/>
        <end position="10"/>
    </location>
</feature>
<dbReference type="EMBL" id="MNPL01018237">
    <property type="protein sequence ID" value="OQR70223.1"/>
    <property type="molecule type" value="Genomic_DNA"/>
</dbReference>
<dbReference type="Proteomes" id="UP000192247">
    <property type="component" value="Unassembled WGS sequence"/>
</dbReference>
<comment type="similarity">
    <text evidence="2">Belongs to the MOS2 family.</text>
</comment>
<feature type="domain" description="G-patch" evidence="7">
    <location>
        <begin position="139"/>
        <end position="186"/>
    </location>
</feature>
<dbReference type="InterPro" id="IPR045166">
    <property type="entry name" value="Spp2-like"/>
</dbReference>
<dbReference type="GO" id="GO:0005681">
    <property type="term" value="C:spliceosomal complex"/>
    <property type="evidence" value="ECO:0007669"/>
    <property type="project" value="TreeGrafter"/>
</dbReference>
<dbReference type="Pfam" id="PF12656">
    <property type="entry name" value="G-patch_2"/>
    <property type="match status" value="1"/>
</dbReference>
<keyword evidence="4" id="KW-0539">Nucleus</keyword>
<protein>
    <submittedName>
        <fullName evidence="8">G patch domain and KOW motifs-containing protein-like</fullName>
    </submittedName>
</protein>
<evidence type="ECO:0000313" key="9">
    <source>
        <dbReference type="Proteomes" id="UP000192247"/>
    </source>
</evidence>
<dbReference type="PANTHER" id="PTHR15818">
    <property type="entry name" value="G PATCH AND KOW-CONTAINING"/>
    <property type="match status" value="1"/>
</dbReference>
<dbReference type="InParanoid" id="A0A1V9XA02"/>
<dbReference type="GO" id="GO:0003676">
    <property type="term" value="F:nucleic acid binding"/>
    <property type="evidence" value="ECO:0007669"/>
    <property type="project" value="InterPro"/>
</dbReference>
<dbReference type="SMART" id="SM00739">
    <property type="entry name" value="KOW"/>
    <property type="match status" value="2"/>
</dbReference>
<evidence type="ECO:0000256" key="3">
    <source>
        <dbReference type="ARBA" id="ARBA00022737"/>
    </source>
</evidence>
<dbReference type="PANTHER" id="PTHR15818:SF2">
    <property type="entry name" value="G-PATCH DOMAIN AND KOW MOTIFS-CONTAINING PROTEIN"/>
    <property type="match status" value="1"/>
</dbReference>
<evidence type="ECO:0000256" key="4">
    <source>
        <dbReference type="ARBA" id="ARBA00023242"/>
    </source>
</evidence>
<dbReference type="Pfam" id="PF25088">
    <property type="entry name" value="GPKOW_C"/>
    <property type="match status" value="1"/>
</dbReference>
<sequence>MEGGGEDPKKFSLSIKSSTSKSAFNKNLVQNVEVKEETDYVTEVSGNRIKGTRKPEKKKEFVVPALDNESIVQRKLRLKYEADIESEIKQEPLEYGETTPETNGSTPTTIPIRGDNQLDVSLKSSVEPPTMDAYEEMPIEEFGTALLRGMGWKPGRAIGARASAGEVKPIEVKIRPKGLGLGAEQLLRSLQEQQENENKKKDNEKEKLIVKRGAFVRIIGGTHRGKYGQVDAMDEDAARVHISLALTKDKVACNEALLVAVSKQEYNDFGKCLNRDRYDDYKRKHEGDQGSRPSEKIDLAAGFDKVDKSKADRAADNGKPSKKAKLEEKRPFIGYWLKSQLRVRIIDDHWKGGRYANEKVVIEDVLSKDVCLCRTDNGRLLEDVKMDMVETVLPRSSAQAEVPVKVVAGKYDGEIGYIVERDKKASVAYVEFNHDKSVHKLGFDYICEYVGQVL</sequence>
<feature type="coiled-coil region" evidence="5">
    <location>
        <begin position="183"/>
        <end position="211"/>
    </location>
</feature>
<dbReference type="SMART" id="SM00443">
    <property type="entry name" value="G_patch"/>
    <property type="match status" value="1"/>
</dbReference>
<name>A0A1V9XA02_9ACAR</name>
<keyword evidence="3" id="KW-0677">Repeat</keyword>
<feature type="region of interest" description="Disordered" evidence="6">
    <location>
        <begin position="1"/>
        <end position="20"/>
    </location>
</feature>
<dbReference type="InterPro" id="IPR041993">
    <property type="entry name" value="GPKOW_KOW1"/>
</dbReference>
<reference evidence="8 9" key="1">
    <citation type="journal article" date="2017" name="Gigascience">
        <title>Draft genome of the honey bee ectoparasitic mite, Tropilaelaps mercedesae, is shaped by the parasitic life history.</title>
        <authorList>
            <person name="Dong X."/>
            <person name="Armstrong S.D."/>
            <person name="Xia D."/>
            <person name="Makepeace B.L."/>
            <person name="Darby A.C."/>
            <person name="Kadowaki T."/>
        </authorList>
    </citation>
    <scope>NUCLEOTIDE SEQUENCE [LARGE SCALE GENOMIC DNA]</scope>
    <source>
        <strain evidence="8">Wuxi-XJTLU</strain>
    </source>
</reference>